<comment type="caution">
    <text evidence="1">The sequence shown here is derived from an EMBL/GenBank/DDBJ whole genome shotgun (WGS) entry which is preliminary data.</text>
</comment>
<dbReference type="Proteomes" id="UP001597260">
    <property type="component" value="Unassembled WGS sequence"/>
</dbReference>
<keyword evidence="2" id="KW-1185">Reference proteome</keyword>
<evidence type="ECO:0008006" key="3">
    <source>
        <dbReference type="Google" id="ProtNLM"/>
    </source>
</evidence>
<protein>
    <recommendedName>
        <fullName evidence="3">HTH luxR-type domain-containing protein</fullName>
    </recommendedName>
</protein>
<proteinExistence type="predicted"/>
<gene>
    <name evidence="1" type="ORF">ACFQ4H_16415</name>
</gene>
<dbReference type="RefSeq" id="WP_377571837.1">
    <property type="nucleotide sequence ID" value="NZ_JBHTMP010000023.1"/>
</dbReference>
<dbReference type="Gene3D" id="1.10.10.10">
    <property type="entry name" value="Winged helix-like DNA-binding domain superfamily/Winged helix DNA-binding domain"/>
    <property type="match status" value="1"/>
</dbReference>
<dbReference type="SUPFAM" id="SSF46894">
    <property type="entry name" value="C-terminal effector domain of the bipartite response regulators"/>
    <property type="match status" value="1"/>
</dbReference>
<reference evidence="2" key="1">
    <citation type="journal article" date="2019" name="Int. J. Syst. Evol. Microbiol.">
        <title>The Global Catalogue of Microorganisms (GCM) 10K type strain sequencing project: providing services to taxonomists for standard genome sequencing and annotation.</title>
        <authorList>
            <consortium name="The Broad Institute Genomics Platform"/>
            <consortium name="The Broad Institute Genome Sequencing Center for Infectious Disease"/>
            <person name="Wu L."/>
            <person name="Ma J."/>
        </authorList>
    </citation>
    <scope>NUCLEOTIDE SEQUENCE [LARGE SCALE GENOMIC DNA]</scope>
    <source>
        <strain evidence="2">JCM 31037</strain>
    </source>
</reference>
<organism evidence="1 2">
    <name type="scientific">Micromonospora sonneratiae</name>
    <dbReference type="NCBI Taxonomy" id="1184706"/>
    <lineage>
        <taxon>Bacteria</taxon>
        <taxon>Bacillati</taxon>
        <taxon>Actinomycetota</taxon>
        <taxon>Actinomycetes</taxon>
        <taxon>Micromonosporales</taxon>
        <taxon>Micromonosporaceae</taxon>
        <taxon>Micromonospora</taxon>
    </lineage>
</organism>
<sequence length="59" mass="6576">MQIVSLLLTGLTDHAVATHLETSLRTVQRRVRSLMDLAQVQTRMQLGFQAARLGWLDAG</sequence>
<accession>A0ABW3YGY1</accession>
<dbReference type="EMBL" id="JBHTMP010000023">
    <property type="protein sequence ID" value="MFD1322682.1"/>
    <property type="molecule type" value="Genomic_DNA"/>
</dbReference>
<dbReference type="InterPro" id="IPR036388">
    <property type="entry name" value="WH-like_DNA-bd_sf"/>
</dbReference>
<evidence type="ECO:0000313" key="1">
    <source>
        <dbReference type="EMBL" id="MFD1322682.1"/>
    </source>
</evidence>
<evidence type="ECO:0000313" key="2">
    <source>
        <dbReference type="Proteomes" id="UP001597260"/>
    </source>
</evidence>
<dbReference type="InterPro" id="IPR016032">
    <property type="entry name" value="Sig_transdc_resp-reg_C-effctor"/>
</dbReference>
<name>A0ABW3YGY1_9ACTN</name>